<dbReference type="Gene3D" id="3.30.365.10">
    <property type="entry name" value="Aldehyde oxidase/xanthine dehydrogenase, molybdopterin binding domain"/>
    <property type="match status" value="4"/>
</dbReference>
<dbReference type="InterPro" id="IPR016208">
    <property type="entry name" value="Ald_Oxase/xanthine_DH-like"/>
</dbReference>
<sequence>MEKFGKSQPVTRVEDVRFLTGHGNYVDDVAPEGALHAFVMRSTVAHGRLEGIDATEARAAPGVHLVLTLADLEAAGLDVHLDTDLVTNIDSTEGADPERPLLARDKVRFVGEPTALVVAETLLQAKDAAELIEADIADLPAHVRLAAGGEQIHAEAPDNKAFEYGFGDRDAVDAAIEAAAHVVRLKVEDNRVIVNSMEPRGCFAETQGNRLHVAVNGQGVWETKKRLARVLGLDKDDVRVTTPDVGGGFGMKGADYPETFLVAHAARTLGKPVRWMSDRTEAMLSDNAGRDLVSVATLAFDADYRITGYQVESLCNLGAYNSGYAQFIQTELFTKVMPGTYDIPCAWLHCEGIFTNTTQTDAYRGAGRPEAIFVLERAMDNAARVLGVDALDLRRRNFIAPDKFPYKTATGMTYDIGAFDNVLTRAEAEADLAGFAARRAESEKRGQLRGLGICYYIESILGQKHEDVKVAFEQDGTVSLYVGTQSAGQGHETVYAQFLADQTGLPAERINVVQGDSDRIRRGGGTGGSRSVTTQTNATLVAVRTMLDSFTAFLAEEEGVAPADVSFDDERFRIGGSNLTPTMMEVAEMARDKGREDLLTVAETGRLQQMSFPNGCHVAEVEIDPETGETRCVKYTVVDDFGNLINPMLAEGQVHGGVAQGIGQILTERVVYDSEGQLLTATFMDYAMPRAEDVPFMPFHSEPTPSLNNPMGMKGCGEAGTVGALAAVTNAVQDALWARGVREVQPPFTPQRVWALLDGQDQSAAA</sequence>
<dbReference type="EMBL" id="FWFZ01000003">
    <property type="protein sequence ID" value="SLN28505.1"/>
    <property type="molecule type" value="Genomic_DNA"/>
</dbReference>
<evidence type="ECO:0000259" key="3">
    <source>
        <dbReference type="SMART" id="SM01008"/>
    </source>
</evidence>
<dbReference type="Pfam" id="PF20256">
    <property type="entry name" value="MoCoBD_2"/>
    <property type="match status" value="1"/>
</dbReference>
<dbReference type="SUPFAM" id="SSF56003">
    <property type="entry name" value="Molybdenum cofactor-binding domain"/>
    <property type="match status" value="1"/>
</dbReference>
<evidence type="ECO:0000313" key="5">
    <source>
        <dbReference type="Proteomes" id="UP000193900"/>
    </source>
</evidence>
<dbReference type="InterPro" id="IPR000674">
    <property type="entry name" value="Ald_Oxase/Xan_DH_a/b"/>
</dbReference>
<dbReference type="InterPro" id="IPR037165">
    <property type="entry name" value="AldOxase/xan_DH_Mopterin-bd_sf"/>
</dbReference>
<dbReference type="OrthoDB" id="9758509at2"/>
<name>A0A1Y5RZG2_9RHOB</name>
<dbReference type="GO" id="GO:0005506">
    <property type="term" value="F:iron ion binding"/>
    <property type="evidence" value="ECO:0007669"/>
    <property type="project" value="InterPro"/>
</dbReference>
<evidence type="ECO:0000256" key="2">
    <source>
        <dbReference type="ARBA" id="ARBA00023002"/>
    </source>
</evidence>
<keyword evidence="2 4" id="KW-0560">Oxidoreductase</keyword>
<evidence type="ECO:0000313" key="4">
    <source>
        <dbReference type="EMBL" id="SLN28505.1"/>
    </source>
</evidence>
<dbReference type="PANTHER" id="PTHR11908:SF132">
    <property type="entry name" value="ALDEHYDE OXIDASE 1-RELATED"/>
    <property type="match status" value="1"/>
</dbReference>
<organism evidence="4 5">
    <name type="scientific">Roseisalinus antarcticus</name>
    <dbReference type="NCBI Taxonomy" id="254357"/>
    <lineage>
        <taxon>Bacteria</taxon>
        <taxon>Pseudomonadati</taxon>
        <taxon>Pseudomonadota</taxon>
        <taxon>Alphaproteobacteria</taxon>
        <taxon>Rhodobacterales</taxon>
        <taxon>Roseobacteraceae</taxon>
        <taxon>Roseisalinus</taxon>
    </lineage>
</organism>
<keyword evidence="5" id="KW-1185">Reference proteome</keyword>
<dbReference type="SMART" id="SM01008">
    <property type="entry name" value="Ald_Xan_dh_C"/>
    <property type="match status" value="1"/>
</dbReference>
<dbReference type="InterPro" id="IPR036856">
    <property type="entry name" value="Ald_Oxase/Xan_DH_a/b_sf"/>
</dbReference>
<dbReference type="Gene3D" id="3.90.1170.50">
    <property type="entry name" value="Aldehyde oxidase/xanthine dehydrogenase, a/b hammerhead"/>
    <property type="match status" value="1"/>
</dbReference>
<evidence type="ECO:0000256" key="1">
    <source>
        <dbReference type="ARBA" id="ARBA00022505"/>
    </source>
</evidence>
<reference evidence="4 5" key="1">
    <citation type="submission" date="2017-03" db="EMBL/GenBank/DDBJ databases">
        <authorList>
            <person name="Afonso C.L."/>
            <person name="Miller P.J."/>
            <person name="Scott M.A."/>
            <person name="Spackman E."/>
            <person name="Goraichik I."/>
            <person name="Dimitrov K.M."/>
            <person name="Suarez D.L."/>
            <person name="Swayne D.E."/>
        </authorList>
    </citation>
    <scope>NUCLEOTIDE SEQUENCE [LARGE SCALE GENOMIC DNA]</scope>
    <source>
        <strain evidence="4 5">CECT 7023</strain>
    </source>
</reference>
<dbReference type="Proteomes" id="UP000193900">
    <property type="component" value="Unassembled WGS sequence"/>
</dbReference>
<dbReference type="InterPro" id="IPR046867">
    <property type="entry name" value="AldOxase/xan_DH_MoCoBD2"/>
</dbReference>
<feature type="domain" description="Aldehyde oxidase/xanthine dehydrogenase a/b hammerhead" evidence="3">
    <location>
        <begin position="20"/>
        <end position="140"/>
    </location>
</feature>
<dbReference type="InterPro" id="IPR008274">
    <property type="entry name" value="AldOxase/xan_DH_MoCoBD1"/>
</dbReference>
<proteinExistence type="predicted"/>
<accession>A0A1Y5RZG2</accession>
<dbReference type="EC" id="1.2.7.4" evidence="4"/>
<keyword evidence="1" id="KW-0500">Molybdenum</keyword>
<dbReference type="PANTHER" id="PTHR11908">
    <property type="entry name" value="XANTHINE DEHYDROGENASE"/>
    <property type="match status" value="1"/>
</dbReference>
<protein>
    <submittedName>
        <fullName evidence="4">Carbon monoxide dehydrogenase large chain</fullName>
        <ecNumber evidence="4">1.2.7.4</ecNumber>
    </submittedName>
</protein>
<dbReference type="Pfam" id="PF01315">
    <property type="entry name" value="Ald_Xan_dh_C"/>
    <property type="match status" value="1"/>
</dbReference>
<dbReference type="Pfam" id="PF02738">
    <property type="entry name" value="MoCoBD_1"/>
    <property type="match status" value="1"/>
</dbReference>
<gene>
    <name evidence="4" type="primary">coxL</name>
    <name evidence="4" type="ORF">ROA7023_00975</name>
</gene>
<dbReference type="SUPFAM" id="SSF54665">
    <property type="entry name" value="CO dehydrogenase molybdoprotein N-domain-like"/>
    <property type="match status" value="1"/>
</dbReference>
<dbReference type="AlphaFoldDB" id="A0A1Y5RZG2"/>
<dbReference type="RefSeq" id="WP_085877885.1">
    <property type="nucleotide sequence ID" value="NZ_FWFZ01000003.1"/>
</dbReference>
<dbReference type="GO" id="GO:0043885">
    <property type="term" value="F:anaerobic carbon-monoxide dehydrogenase activity"/>
    <property type="evidence" value="ECO:0007669"/>
    <property type="project" value="UniProtKB-EC"/>
</dbReference>